<dbReference type="Pfam" id="PF22629">
    <property type="entry name" value="ACT_AHAS_ss"/>
    <property type="match status" value="1"/>
</dbReference>
<dbReference type="Pfam" id="PF00389">
    <property type="entry name" value="2-Hacid_dh"/>
    <property type="match status" value="1"/>
</dbReference>
<evidence type="ECO:0000256" key="12">
    <source>
        <dbReference type="ARBA" id="ARBA00048126"/>
    </source>
</evidence>
<feature type="domain" description="ACT" evidence="15">
    <location>
        <begin position="328"/>
        <end position="396"/>
    </location>
</feature>
<accession>A0ABX8SKY7</accession>
<evidence type="ECO:0000256" key="9">
    <source>
        <dbReference type="ARBA" id="ARBA00023027"/>
    </source>
</evidence>
<keyword evidence="9" id="KW-0520">NAD</keyword>
<keyword evidence="8 14" id="KW-0560">Oxidoreductase</keyword>
<name>A0ABX8SKY7_9ACTN</name>
<evidence type="ECO:0000256" key="13">
    <source>
        <dbReference type="ARBA" id="ARBA00048731"/>
    </source>
</evidence>
<evidence type="ECO:0000256" key="5">
    <source>
        <dbReference type="ARBA" id="ARBA00013143"/>
    </source>
</evidence>
<comment type="function">
    <text evidence="1">Catalyzes the reversible oxidation of 3-phospho-D-glycerate to 3-phosphonooxypyruvate, the first step of the phosphorylated L-serine biosynthesis pathway. Also catalyzes the reversible oxidation of 2-hydroxyglutarate to 2-oxoglutarate.</text>
</comment>
<dbReference type="InterPro" id="IPR029752">
    <property type="entry name" value="D-isomer_DH_CS1"/>
</dbReference>
<evidence type="ECO:0000256" key="2">
    <source>
        <dbReference type="ARBA" id="ARBA00005216"/>
    </source>
</evidence>
<dbReference type="PANTHER" id="PTHR42789">
    <property type="entry name" value="D-ISOMER SPECIFIC 2-HYDROXYACID DEHYDROGENASE FAMILY PROTEIN (AFU_ORTHOLOGUE AFUA_6G10090)"/>
    <property type="match status" value="1"/>
</dbReference>
<dbReference type="EMBL" id="CP079216">
    <property type="protein sequence ID" value="QXT64041.1"/>
    <property type="molecule type" value="Genomic_DNA"/>
</dbReference>
<protein>
    <recommendedName>
        <fullName evidence="6">D-3-phosphoglycerate dehydrogenase</fullName>
        <ecNumber evidence="4">1.1.1.399</ecNumber>
        <ecNumber evidence="5">1.1.1.95</ecNumber>
    </recommendedName>
    <alternativeName>
        <fullName evidence="11">2-oxoglutarate reductase</fullName>
    </alternativeName>
</protein>
<dbReference type="InterPro" id="IPR054480">
    <property type="entry name" value="AHAS_small-like_ACT"/>
</dbReference>
<evidence type="ECO:0000313" key="17">
    <source>
        <dbReference type="Proteomes" id="UP000824504"/>
    </source>
</evidence>
<evidence type="ECO:0000256" key="6">
    <source>
        <dbReference type="ARBA" id="ARBA00021582"/>
    </source>
</evidence>
<evidence type="ECO:0000256" key="8">
    <source>
        <dbReference type="ARBA" id="ARBA00023002"/>
    </source>
</evidence>
<organism evidence="16 17">
    <name type="scientific">Tessaracoccus palaemonis</name>
    <dbReference type="NCBI Taxonomy" id="2829499"/>
    <lineage>
        <taxon>Bacteria</taxon>
        <taxon>Bacillati</taxon>
        <taxon>Actinomycetota</taxon>
        <taxon>Actinomycetes</taxon>
        <taxon>Propionibacteriales</taxon>
        <taxon>Propionibacteriaceae</taxon>
        <taxon>Tessaracoccus</taxon>
    </lineage>
</organism>
<comment type="catalytic activity">
    <reaction evidence="12">
        <text>(R)-2-hydroxyglutarate + NAD(+) = 2-oxoglutarate + NADH + H(+)</text>
        <dbReference type="Rhea" id="RHEA:49612"/>
        <dbReference type="ChEBI" id="CHEBI:15378"/>
        <dbReference type="ChEBI" id="CHEBI:15801"/>
        <dbReference type="ChEBI" id="CHEBI:16810"/>
        <dbReference type="ChEBI" id="CHEBI:57540"/>
        <dbReference type="ChEBI" id="CHEBI:57945"/>
        <dbReference type="EC" id="1.1.1.399"/>
    </reaction>
</comment>
<keyword evidence="7" id="KW-0028">Amino-acid biosynthesis</keyword>
<dbReference type="InterPro" id="IPR050857">
    <property type="entry name" value="D-2-hydroxyacid_DH"/>
</dbReference>
<evidence type="ECO:0000313" key="16">
    <source>
        <dbReference type="EMBL" id="QXT64041.1"/>
    </source>
</evidence>
<dbReference type="GO" id="GO:0004617">
    <property type="term" value="F:phosphoglycerate dehydrogenase activity"/>
    <property type="evidence" value="ECO:0007669"/>
    <property type="project" value="UniProtKB-EC"/>
</dbReference>
<proteinExistence type="inferred from homology"/>
<keyword evidence="17" id="KW-1185">Reference proteome</keyword>
<dbReference type="CDD" id="cd12176">
    <property type="entry name" value="PGDH_3"/>
    <property type="match status" value="1"/>
</dbReference>
<evidence type="ECO:0000259" key="15">
    <source>
        <dbReference type="PROSITE" id="PS51671"/>
    </source>
</evidence>
<dbReference type="PROSITE" id="PS51671">
    <property type="entry name" value="ACT"/>
    <property type="match status" value="1"/>
</dbReference>
<dbReference type="CDD" id="cd04901">
    <property type="entry name" value="ACT_3PGDH"/>
    <property type="match status" value="1"/>
</dbReference>
<dbReference type="InterPro" id="IPR006139">
    <property type="entry name" value="D-isomer_2_OHA_DH_cat_dom"/>
</dbReference>
<evidence type="ECO:0000256" key="14">
    <source>
        <dbReference type="RuleBase" id="RU003719"/>
    </source>
</evidence>
<dbReference type="PANTHER" id="PTHR42789:SF1">
    <property type="entry name" value="D-ISOMER SPECIFIC 2-HYDROXYACID DEHYDROGENASE FAMILY PROTEIN (AFU_ORTHOLOGUE AFUA_6G10090)"/>
    <property type="match status" value="1"/>
</dbReference>
<evidence type="ECO:0000256" key="4">
    <source>
        <dbReference type="ARBA" id="ARBA00013001"/>
    </source>
</evidence>
<dbReference type="Pfam" id="PF02826">
    <property type="entry name" value="2-Hacid_dh_C"/>
    <property type="match status" value="1"/>
</dbReference>
<evidence type="ECO:0000256" key="1">
    <source>
        <dbReference type="ARBA" id="ARBA00003800"/>
    </source>
</evidence>
<evidence type="ECO:0000256" key="11">
    <source>
        <dbReference type="ARBA" id="ARBA00030455"/>
    </source>
</evidence>
<dbReference type="InterPro" id="IPR006140">
    <property type="entry name" value="D-isomer_DH_NAD-bd"/>
</dbReference>
<evidence type="ECO:0000256" key="3">
    <source>
        <dbReference type="ARBA" id="ARBA00005854"/>
    </source>
</evidence>
<dbReference type="Proteomes" id="UP000824504">
    <property type="component" value="Chromosome"/>
</dbReference>
<dbReference type="EC" id="1.1.1.399" evidence="4"/>
<reference evidence="16 17" key="1">
    <citation type="submission" date="2021-07" db="EMBL/GenBank/DDBJ databases">
        <title>complete genome sequencing of Tessaracoccus sp.J1M15.</title>
        <authorList>
            <person name="Bae J.-W."/>
            <person name="Kim D.-y."/>
        </authorList>
    </citation>
    <scope>NUCLEOTIDE SEQUENCE [LARGE SCALE GENOMIC DNA]</scope>
    <source>
        <strain evidence="16 17">J1M15</strain>
    </source>
</reference>
<dbReference type="EC" id="1.1.1.95" evidence="5"/>
<comment type="catalytic activity">
    <reaction evidence="13">
        <text>(2R)-3-phosphoglycerate + NAD(+) = 3-phosphooxypyruvate + NADH + H(+)</text>
        <dbReference type="Rhea" id="RHEA:12641"/>
        <dbReference type="ChEBI" id="CHEBI:15378"/>
        <dbReference type="ChEBI" id="CHEBI:18110"/>
        <dbReference type="ChEBI" id="CHEBI:57540"/>
        <dbReference type="ChEBI" id="CHEBI:57945"/>
        <dbReference type="ChEBI" id="CHEBI:58272"/>
        <dbReference type="EC" id="1.1.1.95"/>
    </reaction>
</comment>
<keyword evidence="10" id="KW-0718">Serine biosynthesis</keyword>
<dbReference type="NCBIfam" id="NF008759">
    <property type="entry name" value="PRK11790.1"/>
    <property type="match status" value="1"/>
</dbReference>
<evidence type="ECO:0000256" key="10">
    <source>
        <dbReference type="ARBA" id="ARBA00023299"/>
    </source>
</evidence>
<sequence length="396" mass="42690">MKALLLENIHSDAVKTLTARGFEVVTHTGAMNEDELISALQDVDYLGIRSRSFVTRRVLDNAPGLKGVGAFCIGTNQIDLDAATEKGVAVFNAPYSNTRSVVELAICEIIAMARHLTDRNRDMHAGVWNKSAAGSHEVRGRTLGIVGYGNIGSQLSVVAESLGMRVYFYDVADRLALGNAQRVDSLEELLGVAETISLHVDGRAENKGMFGAEQFAQMRPRALFLNLCRGPVVDLDALHDNLVSGKVAGAALDVYPSEPKTKDEPFISRLQNLPNVILTPHIGGSTQEAQVDIGRYVAGKLADYEDLGSTSMAVNLPDVTAGLKPAARVVHLHHNVPGVLARLNSVLAEYNMNIGSQTLSTKGQVGYAVTDVHGDNIDGLLHRLEQLPETIRVRVL</sequence>
<dbReference type="RefSeq" id="WP_219083965.1">
    <property type="nucleotide sequence ID" value="NZ_CP079216.1"/>
</dbReference>
<evidence type="ECO:0000256" key="7">
    <source>
        <dbReference type="ARBA" id="ARBA00022605"/>
    </source>
</evidence>
<comment type="pathway">
    <text evidence="2">Amino-acid biosynthesis; L-serine biosynthesis; L-serine from 3-phospho-D-glycerate: step 1/3.</text>
</comment>
<gene>
    <name evidence="16" type="primary">serA</name>
    <name evidence="16" type="ORF">KDB89_06195</name>
</gene>
<comment type="similarity">
    <text evidence="3 14">Belongs to the D-isomer specific 2-hydroxyacid dehydrogenase family.</text>
</comment>
<dbReference type="PROSITE" id="PS00065">
    <property type="entry name" value="D_2_HYDROXYACID_DH_1"/>
    <property type="match status" value="1"/>
</dbReference>
<dbReference type="InterPro" id="IPR002912">
    <property type="entry name" value="ACT_dom"/>
</dbReference>